<dbReference type="PROSITE" id="PS51083">
    <property type="entry name" value="ZF_HIT"/>
    <property type="match status" value="1"/>
</dbReference>
<evidence type="ECO:0000313" key="8">
    <source>
        <dbReference type="Proteomes" id="UP000054771"/>
    </source>
</evidence>
<dbReference type="GO" id="GO:0000492">
    <property type="term" value="P:box C/D snoRNP assembly"/>
    <property type="evidence" value="ECO:0007669"/>
    <property type="project" value="TreeGrafter"/>
</dbReference>
<dbReference type="Proteomes" id="UP000054771">
    <property type="component" value="Unassembled WGS sequence"/>
</dbReference>
<dbReference type="GO" id="GO:0008270">
    <property type="term" value="F:zinc ion binding"/>
    <property type="evidence" value="ECO:0007669"/>
    <property type="project" value="UniProtKB-UniRule"/>
</dbReference>
<proteinExistence type="predicted"/>
<evidence type="ECO:0000256" key="1">
    <source>
        <dbReference type="ARBA" id="ARBA00022723"/>
    </source>
</evidence>
<evidence type="ECO:0000256" key="2">
    <source>
        <dbReference type="ARBA" id="ARBA00022771"/>
    </source>
</evidence>
<keyword evidence="2 4" id="KW-0863">Zinc-finger</keyword>
<dbReference type="AlphaFoldDB" id="A0A0U5G405"/>
<evidence type="ECO:0000256" key="3">
    <source>
        <dbReference type="ARBA" id="ARBA00022833"/>
    </source>
</evidence>
<feature type="domain" description="HIT-type" evidence="6">
    <location>
        <begin position="5"/>
        <end position="37"/>
    </location>
</feature>
<dbReference type="GO" id="GO:0000463">
    <property type="term" value="P:maturation of LSU-rRNA from tricistronic rRNA transcript (SSU-rRNA, 5.8S rRNA, LSU-rRNA)"/>
    <property type="evidence" value="ECO:0007669"/>
    <property type="project" value="TreeGrafter"/>
</dbReference>
<gene>
    <name evidence="7" type="ORF">ASPCAL07055</name>
</gene>
<keyword evidence="3" id="KW-0862">Zinc</keyword>
<reference evidence="8" key="1">
    <citation type="journal article" date="2016" name="Genome Announc.">
        <title>Draft genome sequences of fungus Aspergillus calidoustus.</title>
        <authorList>
            <person name="Horn F."/>
            <person name="Linde J."/>
            <person name="Mattern D.J."/>
            <person name="Walther G."/>
            <person name="Guthke R."/>
            <person name="Scherlach K."/>
            <person name="Martin K."/>
            <person name="Brakhage A.A."/>
            <person name="Petzke L."/>
            <person name="Valiante V."/>
        </authorList>
    </citation>
    <scope>NUCLEOTIDE SEQUENCE [LARGE SCALE GENOMIC DNA]</scope>
    <source>
        <strain evidence="8">SF006504</strain>
    </source>
</reference>
<organism evidence="7 8">
    <name type="scientific">Aspergillus calidoustus</name>
    <dbReference type="NCBI Taxonomy" id="454130"/>
    <lineage>
        <taxon>Eukaryota</taxon>
        <taxon>Fungi</taxon>
        <taxon>Dikarya</taxon>
        <taxon>Ascomycota</taxon>
        <taxon>Pezizomycotina</taxon>
        <taxon>Eurotiomycetes</taxon>
        <taxon>Eurotiomycetidae</taxon>
        <taxon>Eurotiales</taxon>
        <taxon>Aspergillaceae</taxon>
        <taxon>Aspergillus</taxon>
        <taxon>Aspergillus subgen. Nidulantes</taxon>
    </lineage>
</organism>
<feature type="region of interest" description="Disordered" evidence="5">
    <location>
        <begin position="119"/>
        <end position="146"/>
    </location>
</feature>
<dbReference type="OMA" id="EAWNHDI"/>
<dbReference type="Pfam" id="PF04438">
    <property type="entry name" value="zf-HIT"/>
    <property type="match status" value="1"/>
</dbReference>
<dbReference type="InterPro" id="IPR007529">
    <property type="entry name" value="Znf_HIT"/>
</dbReference>
<dbReference type="InterPro" id="IPR051639">
    <property type="entry name" value="BCD1"/>
</dbReference>
<dbReference type="OrthoDB" id="18412at2759"/>
<accession>A0A0U5G405</accession>
<evidence type="ECO:0000256" key="4">
    <source>
        <dbReference type="PROSITE-ProRule" id="PRU00453"/>
    </source>
</evidence>
<evidence type="ECO:0000313" key="7">
    <source>
        <dbReference type="EMBL" id="CEL05943.1"/>
    </source>
</evidence>
<dbReference type="Gene3D" id="3.30.60.190">
    <property type="match status" value="1"/>
</dbReference>
<dbReference type="GO" id="GO:0048254">
    <property type="term" value="P:snoRNA localization"/>
    <property type="evidence" value="ECO:0007669"/>
    <property type="project" value="TreeGrafter"/>
</dbReference>
<dbReference type="EMBL" id="CDMC01000005">
    <property type="protein sequence ID" value="CEL05943.1"/>
    <property type="molecule type" value="Genomic_DNA"/>
</dbReference>
<dbReference type="PANTHER" id="PTHR13483">
    <property type="entry name" value="BOX C_D SNORNA PROTEIN 1-RELATED"/>
    <property type="match status" value="1"/>
</dbReference>
<keyword evidence="8" id="KW-1185">Reference proteome</keyword>
<dbReference type="STRING" id="454130.A0A0U5G405"/>
<dbReference type="GO" id="GO:0070761">
    <property type="term" value="C:pre-snoRNP complex"/>
    <property type="evidence" value="ECO:0007669"/>
    <property type="project" value="TreeGrafter"/>
</dbReference>
<evidence type="ECO:0000256" key="5">
    <source>
        <dbReference type="SAM" id="MobiDB-lite"/>
    </source>
</evidence>
<sequence length="190" mass="21066">MSGLCEVCAFEPSKYRCPTCEISSCSLACTRTHKIYCAPKAPSTTEATNAPSDSLTQPNQAALLVASENSQTAQNGHRLATREPSAEIKDLLKQYPMLGDQLRDIYKATLQEQWVEGPVHGDRPRYHGRGKPPQRNRGPWTREKGFSRGLGKVRKYRGRCEDGLETGKGAEAFMRLLTLVNEEGATKEPQ</sequence>
<protein>
    <recommendedName>
        <fullName evidence="6">HIT-type domain-containing protein</fullName>
    </recommendedName>
</protein>
<dbReference type="CDD" id="cd23023">
    <property type="entry name" value="zf-HIT_BCD1"/>
    <property type="match status" value="1"/>
</dbReference>
<evidence type="ECO:0000259" key="6">
    <source>
        <dbReference type="PROSITE" id="PS51083"/>
    </source>
</evidence>
<dbReference type="GO" id="GO:0005634">
    <property type="term" value="C:nucleus"/>
    <property type="evidence" value="ECO:0007669"/>
    <property type="project" value="TreeGrafter"/>
</dbReference>
<name>A0A0U5G405_ASPCI</name>
<keyword evidence="1" id="KW-0479">Metal-binding</keyword>
<dbReference type="SUPFAM" id="SSF144232">
    <property type="entry name" value="HIT/MYND zinc finger-like"/>
    <property type="match status" value="1"/>
</dbReference>